<dbReference type="OrthoDB" id="9797882at2"/>
<dbReference type="Proteomes" id="UP000184432">
    <property type="component" value="Unassembled WGS sequence"/>
</dbReference>
<dbReference type="AlphaFoldDB" id="A0A1M6CGE8"/>
<gene>
    <name evidence="5" type="ORF">SAMN04488508_102105</name>
</gene>
<dbReference type="PANTHER" id="PTHR12304:SF4">
    <property type="entry name" value="URIDINE NUCLEOSIDASE"/>
    <property type="match status" value="1"/>
</dbReference>
<evidence type="ECO:0000256" key="3">
    <source>
        <dbReference type="SAM" id="MobiDB-lite"/>
    </source>
</evidence>
<dbReference type="Gene3D" id="3.90.245.10">
    <property type="entry name" value="Ribonucleoside hydrolase-like"/>
    <property type="match status" value="1"/>
</dbReference>
<accession>A0A1M6CGE8</accession>
<proteinExistence type="predicted"/>
<evidence type="ECO:0000313" key="5">
    <source>
        <dbReference type="EMBL" id="SHI60089.1"/>
    </source>
</evidence>
<feature type="compositionally biased region" description="Basic and acidic residues" evidence="3">
    <location>
        <begin position="82"/>
        <end position="101"/>
    </location>
</feature>
<dbReference type="InterPro" id="IPR023186">
    <property type="entry name" value="IUNH"/>
</dbReference>
<dbReference type="GO" id="GO:0006152">
    <property type="term" value="P:purine nucleoside catabolic process"/>
    <property type="evidence" value="ECO:0007669"/>
    <property type="project" value="TreeGrafter"/>
</dbReference>
<evidence type="ECO:0000256" key="2">
    <source>
        <dbReference type="ARBA" id="ARBA00023295"/>
    </source>
</evidence>
<dbReference type="Pfam" id="PF01156">
    <property type="entry name" value="IU_nuc_hydro"/>
    <property type="match status" value="1"/>
</dbReference>
<name>A0A1M6CGE8_9FLAO</name>
<dbReference type="RefSeq" id="WP_073314660.1">
    <property type="nucleotide sequence ID" value="NZ_FQYP01000002.1"/>
</dbReference>
<dbReference type="GO" id="GO:0005829">
    <property type="term" value="C:cytosol"/>
    <property type="evidence" value="ECO:0007669"/>
    <property type="project" value="TreeGrafter"/>
</dbReference>
<organism evidence="5 6">
    <name type="scientific">Aquimarina spongiae</name>
    <dbReference type="NCBI Taxonomy" id="570521"/>
    <lineage>
        <taxon>Bacteria</taxon>
        <taxon>Pseudomonadati</taxon>
        <taxon>Bacteroidota</taxon>
        <taxon>Flavobacteriia</taxon>
        <taxon>Flavobacteriales</taxon>
        <taxon>Flavobacteriaceae</taxon>
        <taxon>Aquimarina</taxon>
    </lineage>
</organism>
<dbReference type="CDD" id="cd02650">
    <property type="entry name" value="nuc_hydro_CaPnhB"/>
    <property type="match status" value="1"/>
</dbReference>
<feature type="region of interest" description="Disordered" evidence="3">
    <location>
        <begin position="73"/>
        <end position="101"/>
    </location>
</feature>
<keyword evidence="6" id="KW-1185">Reference proteome</keyword>
<feature type="domain" description="Inosine/uridine-preferring nucleoside hydrolase" evidence="4">
    <location>
        <begin position="4"/>
        <end position="310"/>
    </location>
</feature>
<evidence type="ECO:0000259" key="4">
    <source>
        <dbReference type="Pfam" id="PF01156"/>
    </source>
</evidence>
<dbReference type="InterPro" id="IPR001910">
    <property type="entry name" value="Inosine/uridine_hydrolase_dom"/>
</dbReference>
<dbReference type="SUPFAM" id="SSF53590">
    <property type="entry name" value="Nucleoside hydrolase"/>
    <property type="match status" value="1"/>
</dbReference>
<keyword evidence="1 5" id="KW-0378">Hydrolase</keyword>
<protein>
    <submittedName>
        <fullName evidence="5">Inosine-uridine nucleoside N-ribohydrolase</fullName>
    </submittedName>
</protein>
<evidence type="ECO:0000313" key="6">
    <source>
        <dbReference type="Proteomes" id="UP000184432"/>
    </source>
</evidence>
<reference evidence="6" key="1">
    <citation type="submission" date="2016-11" db="EMBL/GenBank/DDBJ databases">
        <authorList>
            <person name="Varghese N."/>
            <person name="Submissions S."/>
        </authorList>
    </citation>
    <scope>NUCLEOTIDE SEQUENCE [LARGE SCALE GENOMIC DNA]</scope>
    <source>
        <strain evidence="6">DSM 22623</strain>
    </source>
</reference>
<keyword evidence="2" id="KW-0326">Glycosidase</keyword>
<dbReference type="GO" id="GO:0008477">
    <property type="term" value="F:purine nucleosidase activity"/>
    <property type="evidence" value="ECO:0007669"/>
    <property type="project" value="TreeGrafter"/>
</dbReference>
<sequence length="318" mass="35002">MKKIIIDTDPGIDDGMAIQLALHSPELDILGLTTIFGNASVNITTDNAMRLLEIADRTNIPVCKGTDKPLKRPFAGGVPQVHGEDGKGNIEHPESKLKPDPRSAHEFMAEQIKSHPGRVTILAIGPLTNLALLLQEYPGIEELVEEIVIMGGNAFCPGNATPAAEANILSDPEAADIVLGANWKVHMIGLDVTHKVLMTSEQLDRIANTESPLNQYVSTTFHFYRDFFKKVDQIDGIYVHDSTAVVYVLKRALFETKDFPVKVETTNSISLGKTWPSMGESDHEDGNELLPWKNRPKVTISVDVDANTVLQLIEERLH</sequence>
<dbReference type="InterPro" id="IPR036452">
    <property type="entry name" value="Ribo_hydro-like"/>
</dbReference>
<dbReference type="PANTHER" id="PTHR12304">
    <property type="entry name" value="INOSINE-URIDINE PREFERRING NUCLEOSIDE HYDROLASE"/>
    <property type="match status" value="1"/>
</dbReference>
<dbReference type="STRING" id="570521.SAMN04488508_102105"/>
<evidence type="ECO:0000256" key="1">
    <source>
        <dbReference type="ARBA" id="ARBA00022801"/>
    </source>
</evidence>
<dbReference type="EMBL" id="FQYP01000002">
    <property type="protein sequence ID" value="SHI60089.1"/>
    <property type="molecule type" value="Genomic_DNA"/>
</dbReference>